<protein>
    <recommendedName>
        <fullName evidence="4">Lipoprotein</fullName>
    </recommendedName>
</protein>
<keyword evidence="1" id="KW-0732">Signal</keyword>
<proteinExistence type="predicted"/>
<evidence type="ECO:0000313" key="3">
    <source>
        <dbReference type="Proteomes" id="UP000069001"/>
    </source>
</evidence>
<dbReference type="Proteomes" id="UP000069001">
    <property type="component" value="Unassembled WGS sequence"/>
</dbReference>
<dbReference type="RefSeq" id="WP_059528196.1">
    <property type="nucleotide sequence ID" value="NZ_LOXZ01000042.1"/>
</dbReference>
<comment type="caution">
    <text evidence="2">The sequence shown here is derived from an EMBL/GenBank/DDBJ whole genome shotgun (WGS) entry which is preliminary data.</text>
</comment>
<evidence type="ECO:0000256" key="1">
    <source>
        <dbReference type="SAM" id="SignalP"/>
    </source>
</evidence>
<dbReference type="PROSITE" id="PS51257">
    <property type="entry name" value="PROKAR_LIPOPROTEIN"/>
    <property type="match status" value="1"/>
</dbReference>
<dbReference type="AlphaFoldDB" id="A0A103U9F8"/>
<organism evidence="2 3">
    <name type="scientific">Burkholderia cepacia</name>
    <name type="common">Pseudomonas cepacia</name>
    <dbReference type="NCBI Taxonomy" id="292"/>
    <lineage>
        <taxon>Bacteria</taxon>
        <taxon>Pseudomonadati</taxon>
        <taxon>Pseudomonadota</taxon>
        <taxon>Betaproteobacteria</taxon>
        <taxon>Burkholderiales</taxon>
        <taxon>Burkholderiaceae</taxon>
        <taxon>Burkholderia</taxon>
        <taxon>Burkholderia cepacia complex</taxon>
    </lineage>
</organism>
<name>A0A103U9F8_BURCE</name>
<accession>A0A103U9F8</accession>
<dbReference type="EMBL" id="LOYH01000022">
    <property type="protein sequence ID" value="KVK87103.1"/>
    <property type="molecule type" value="Genomic_DNA"/>
</dbReference>
<evidence type="ECO:0000313" key="2">
    <source>
        <dbReference type="EMBL" id="KVK87103.1"/>
    </source>
</evidence>
<sequence length="134" mass="13954">MLRHPFVPSLTLACALAAGCAGTPALPPGAQAPCAPHPGTIAVHHAWNGSTQTLRAQDVPASVVFRCADGRGEPSERARAAWCVPVVEIESVSVDAAGRPVAPADAVRIESTAYGPGHRFLDHTRLIRDGRPPV</sequence>
<gene>
    <name evidence="2" type="ORF">WS90_05410</name>
</gene>
<evidence type="ECO:0008006" key="4">
    <source>
        <dbReference type="Google" id="ProtNLM"/>
    </source>
</evidence>
<feature type="chain" id="PRO_5007118307" description="Lipoprotein" evidence="1">
    <location>
        <begin position="18"/>
        <end position="134"/>
    </location>
</feature>
<reference evidence="2 3" key="1">
    <citation type="submission" date="2015-11" db="EMBL/GenBank/DDBJ databases">
        <title>Expanding the genomic diversity of Burkholderia species for the development of highly accurate diagnostics.</title>
        <authorList>
            <person name="Sahl J."/>
            <person name="Keim P."/>
            <person name="Wagner D."/>
        </authorList>
    </citation>
    <scope>NUCLEOTIDE SEQUENCE [LARGE SCALE GENOMIC DNA]</scope>
    <source>
        <strain evidence="2 3">MSMB1302</strain>
    </source>
</reference>
<feature type="signal peptide" evidence="1">
    <location>
        <begin position="1"/>
        <end position="17"/>
    </location>
</feature>